<evidence type="ECO:0000313" key="3">
    <source>
        <dbReference type="Proteomes" id="UP000642284"/>
    </source>
</evidence>
<dbReference type="Proteomes" id="UP000642284">
    <property type="component" value="Unassembled WGS sequence"/>
</dbReference>
<sequence length="276" mass="30305">MEERELGQAVEAARVTATGLGLGVDDAVVLHDSDRIAVRLLPCDVLARVGPVGQREDFAYEVEVARQLAQVGAPVGELEPRAGARVYVRGAFAVSLWRHYESVGPQIPPAAYADALLRHHAALRHIALDAPHFTERVDAGLRVVTDPERSPELLYTEREFLAGTLAGLAASIGSDKDRDQLLHGEPHPGNLLHTRSGPLFVDLATCCRGPVEFDLAHAPEAVDAYYPGADPDLVRRCRALNWALFSAWRWRREDQMPDRAHWRAEGLTRVRTALAG</sequence>
<name>A0ABR7SXJ7_9ACTN</name>
<reference evidence="2 3" key="1">
    <citation type="submission" date="2020-08" db="EMBL/GenBank/DDBJ databases">
        <title>Genemic of Streptomyces polyaspartic.</title>
        <authorList>
            <person name="Liu W."/>
        </authorList>
    </citation>
    <scope>NUCLEOTIDE SEQUENCE [LARGE SCALE GENOMIC DNA]</scope>
    <source>
        <strain evidence="2 3">TRM66268-LWL</strain>
    </source>
</reference>
<dbReference type="RefSeq" id="WP_187819756.1">
    <property type="nucleotide sequence ID" value="NZ_JACTVJ010000038.1"/>
</dbReference>
<evidence type="ECO:0000259" key="1">
    <source>
        <dbReference type="Pfam" id="PF01636"/>
    </source>
</evidence>
<dbReference type="InterPro" id="IPR002575">
    <property type="entry name" value="Aminoglycoside_PTrfase"/>
</dbReference>
<accession>A0ABR7SXJ7</accession>
<keyword evidence="3" id="KW-1185">Reference proteome</keyword>
<feature type="domain" description="Aminoglycoside phosphotransferase" evidence="1">
    <location>
        <begin position="44"/>
        <end position="223"/>
    </location>
</feature>
<protein>
    <submittedName>
        <fullName evidence="2">Phosphotransferase</fullName>
    </submittedName>
</protein>
<dbReference type="Pfam" id="PF01636">
    <property type="entry name" value="APH"/>
    <property type="match status" value="1"/>
</dbReference>
<evidence type="ECO:0000313" key="2">
    <source>
        <dbReference type="EMBL" id="MBC9719352.1"/>
    </source>
</evidence>
<gene>
    <name evidence="2" type="ORF">H9Y04_43270</name>
</gene>
<organism evidence="2 3">
    <name type="scientific">Streptomyces polyasparticus</name>
    <dbReference type="NCBI Taxonomy" id="2767826"/>
    <lineage>
        <taxon>Bacteria</taxon>
        <taxon>Bacillati</taxon>
        <taxon>Actinomycetota</taxon>
        <taxon>Actinomycetes</taxon>
        <taxon>Kitasatosporales</taxon>
        <taxon>Streptomycetaceae</taxon>
        <taxon>Streptomyces</taxon>
    </lineage>
</organism>
<proteinExistence type="predicted"/>
<dbReference type="SUPFAM" id="SSF56112">
    <property type="entry name" value="Protein kinase-like (PK-like)"/>
    <property type="match status" value="1"/>
</dbReference>
<dbReference type="EMBL" id="JACTVJ010000038">
    <property type="protein sequence ID" value="MBC9719352.1"/>
    <property type="molecule type" value="Genomic_DNA"/>
</dbReference>
<dbReference type="InterPro" id="IPR011009">
    <property type="entry name" value="Kinase-like_dom_sf"/>
</dbReference>
<comment type="caution">
    <text evidence="2">The sequence shown here is derived from an EMBL/GenBank/DDBJ whole genome shotgun (WGS) entry which is preliminary data.</text>
</comment>